<feature type="chain" id="PRO_5041326961" description="SXP/RAL-2 family protein Ani s 5-like cation-binding domain-containing protein" evidence="1">
    <location>
        <begin position="20"/>
        <end position="157"/>
    </location>
</feature>
<feature type="signal peptide" evidence="1">
    <location>
        <begin position="1"/>
        <end position="19"/>
    </location>
</feature>
<sequence length="157" mass="18542">MQPIIILVVIATLMCTVAGKPGDVFPQKAVWESIDLQEVLKGLPEEAKQEWKKIDRNTDGTLEKRREAKKEWAKKYGVENQWNDFVKKRANMVSKTAELLAKLPELYQKYRDTWKGDELWKNIEKKQKKLAAKYKKEFMLMNIAKEMVERAEHKIKY</sequence>
<comment type="caution">
    <text evidence="2">The sequence shown here is derived from an EMBL/GenBank/DDBJ whole genome shotgun (WGS) entry which is preliminary data.</text>
</comment>
<organism evidence="2 3">
    <name type="scientific">Cylicocyclus nassatus</name>
    <name type="common">Nematode worm</name>
    <dbReference type="NCBI Taxonomy" id="53992"/>
    <lineage>
        <taxon>Eukaryota</taxon>
        <taxon>Metazoa</taxon>
        <taxon>Ecdysozoa</taxon>
        <taxon>Nematoda</taxon>
        <taxon>Chromadorea</taxon>
        <taxon>Rhabditida</taxon>
        <taxon>Rhabditina</taxon>
        <taxon>Rhabditomorpha</taxon>
        <taxon>Strongyloidea</taxon>
        <taxon>Strongylidae</taxon>
        <taxon>Cylicocyclus</taxon>
    </lineage>
</organism>
<evidence type="ECO:0000313" key="3">
    <source>
        <dbReference type="Proteomes" id="UP001176961"/>
    </source>
</evidence>
<evidence type="ECO:0000256" key="1">
    <source>
        <dbReference type="SAM" id="SignalP"/>
    </source>
</evidence>
<dbReference type="Proteomes" id="UP001176961">
    <property type="component" value="Unassembled WGS sequence"/>
</dbReference>
<evidence type="ECO:0000313" key="2">
    <source>
        <dbReference type="EMBL" id="CAJ0598382.1"/>
    </source>
</evidence>
<dbReference type="AlphaFoldDB" id="A0AA36GU61"/>
<keyword evidence="3" id="KW-1185">Reference proteome</keyword>
<protein>
    <recommendedName>
        <fullName evidence="4">SXP/RAL-2 family protein Ani s 5-like cation-binding domain-containing protein</fullName>
    </recommendedName>
</protein>
<evidence type="ECO:0008006" key="4">
    <source>
        <dbReference type="Google" id="ProtNLM"/>
    </source>
</evidence>
<keyword evidence="1" id="KW-0732">Signal</keyword>
<name>A0AA36GU61_CYLNA</name>
<accession>A0AA36GU61</accession>
<dbReference type="EMBL" id="CATQJL010000223">
    <property type="protein sequence ID" value="CAJ0598382.1"/>
    <property type="molecule type" value="Genomic_DNA"/>
</dbReference>
<proteinExistence type="predicted"/>
<gene>
    <name evidence="2" type="ORF">CYNAS_LOCUS10365</name>
</gene>
<reference evidence="2" key="1">
    <citation type="submission" date="2023-07" db="EMBL/GenBank/DDBJ databases">
        <authorList>
            <consortium name="CYATHOMIX"/>
        </authorList>
    </citation>
    <scope>NUCLEOTIDE SEQUENCE</scope>
    <source>
        <strain evidence="2">N/A</strain>
    </source>
</reference>